<dbReference type="PANTHER" id="PTHR11306:SF68">
    <property type="entry name" value="NPC INTRACELLULAR CHOLESTEROL TRANSPORTER 2"/>
    <property type="match status" value="1"/>
</dbReference>
<dbReference type="SUPFAM" id="SSF81296">
    <property type="entry name" value="E set domains"/>
    <property type="match status" value="1"/>
</dbReference>
<comment type="similarity">
    <text evidence="2">Belongs to the NPC2 family.</text>
</comment>
<keyword evidence="4" id="KW-0732">Signal</keyword>
<dbReference type="SMART" id="SM00737">
    <property type="entry name" value="ML"/>
    <property type="match status" value="1"/>
</dbReference>
<dbReference type="OrthoDB" id="6489092at2759"/>
<evidence type="ECO:0000256" key="3">
    <source>
        <dbReference type="ARBA" id="ARBA00022525"/>
    </source>
</evidence>
<evidence type="ECO:0000256" key="4">
    <source>
        <dbReference type="ARBA" id="ARBA00022729"/>
    </source>
</evidence>
<comment type="caution">
    <text evidence="6">The sequence shown here is derived from an EMBL/GenBank/DDBJ whole genome shotgun (WGS) entry which is preliminary data.</text>
</comment>
<dbReference type="GO" id="GO:0032367">
    <property type="term" value="P:intracellular cholesterol transport"/>
    <property type="evidence" value="ECO:0007669"/>
    <property type="project" value="InterPro"/>
</dbReference>
<evidence type="ECO:0000313" key="6">
    <source>
        <dbReference type="EMBL" id="CAH1792708.1"/>
    </source>
</evidence>
<dbReference type="Pfam" id="PF02221">
    <property type="entry name" value="E1_DerP2_DerF2"/>
    <property type="match status" value="1"/>
</dbReference>
<accession>A0A8J1ULX8</accession>
<keyword evidence="5" id="KW-1015">Disulfide bond</keyword>
<dbReference type="AlphaFoldDB" id="A0A8J1ULX8"/>
<sequence>MSNKLAFIVFTTVVLYHVEALLYKDCGSAEGKILKVSADVCPGNTPPCMLPRGQNATITMDFSTSVDVKRITAVVHGVIAGIPVPFPLSNPDGCKDSGLVCPVKSGAQDVYKSTIAIKSIYPQIKLVIKWELKDTDTGKTITCFVMPAQLK</sequence>
<dbReference type="Proteomes" id="UP000749559">
    <property type="component" value="Unassembled WGS sequence"/>
</dbReference>
<dbReference type="FunFam" id="2.60.40.770:FF:000001">
    <property type="entry name" value="NPC intracellular cholesterol transporter 2"/>
    <property type="match status" value="1"/>
</dbReference>
<evidence type="ECO:0000256" key="2">
    <source>
        <dbReference type="ARBA" id="ARBA00006370"/>
    </source>
</evidence>
<organism evidence="6 7">
    <name type="scientific">Owenia fusiformis</name>
    <name type="common">Polychaete worm</name>
    <dbReference type="NCBI Taxonomy" id="6347"/>
    <lineage>
        <taxon>Eukaryota</taxon>
        <taxon>Metazoa</taxon>
        <taxon>Spiralia</taxon>
        <taxon>Lophotrochozoa</taxon>
        <taxon>Annelida</taxon>
        <taxon>Polychaeta</taxon>
        <taxon>Sedentaria</taxon>
        <taxon>Canalipalpata</taxon>
        <taxon>Sabellida</taxon>
        <taxon>Oweniida</taxon>
        <taxon>Oweniidae</taxon>
        <taxon>Owenia</taxon>
    </lineage>
</organism>
<evidence type="ECO:0000256" key="5">
    <source>
        <dbReference type="ARBA" id="ARBA00023157"/>
    </source>
</evidence>
<evidence type="ECO:0000256" key="1">
    <source>
        <dbReference type="ARBA" id="ARBA00004613"/>
    </source>
</evidence>
<dbReference type="InterPro" id="IPR003172">
    <property type="entry name" value="ML_dom"/>
</dbReference>
<dbReference type="InterPro" id="IPR039670">
    <property type="entry name" value="NPC2-like"/>
</dbReference>
<comment type="subcellular location">
    <subcellularLocation>
        <location evidence="1">Secreted</location>
    </subcellularLocation>
</comment>
<proteinExistence type="inferred from homology"/>
<keyword evidence="7" id="KW-1185">Reference proteome</keyword>
<evidence type="ECO:0000313" key="7">
    <source>
        <dbReference type="Proteomes" id="UP000749559"/>
    </source>
</evidence>
<reference evidence="6" key="1">
    <citation type="submission" date="2022-03" db="EMBL/GenBank/DDBJ databases">
        <authorList>
            <person name="Martin C."/>
        </authorList>
    </citation>
    <scope>NUCLEOTIDE SEQUENCE</scope>
</reference>
<keyword evidence="3" id="KW-0964">Secreted</keyword>
<dbReference type="PANTHER" id="PTHR11306">
    <property type="entry name" value="NIEMANN PICK TYPE C2 PROTEIN NPC2-RELATED"/>
    <property type="match status" value="1"/>
</dbReference>
<dbReference type="InterPro" id="IPR033916">
    <property type="entry name" value="ML_Npc2-like"/>
</dbReference>
<dbReference type="CDD" id="cd00916">
    <property type="entry name" value="Npc2_like"/>
    <property type="match status" value="1"/>
</dbReference>
<dbReference type="InterPro" id="IPR014756">
    <property type="entry name" value="Ig_E-set"/>
</dbReference>
<dbReference type="GO" id="GO:0005576">
    <property type="term" value="C:extracellular region"/>
    <property type="evidence" value="ECO:0007669"/>
    <property type="project" value="UniProtKB-SubCell"/>
</dbReference>
<protein>
    <submittedName>
        <fullName evidence="6">Uncharacterized protein</fullName>
    </submittedName>
</protein>
<dbReference type="EMBL" id="CAIIXF020000008">
    <property type="protein sequence ID" value="CAH1792708.1"/>
    <property type="molecule type" value="Genomic_DNA"/>
</dbReference>
<dbReference type="Gene3D" id="2.60.40.770">
    <property type="match status" value="1"/>
</dbReference>
<gene>
    <name evidence="6" type="ORF">OFUS_LOCUS17647</name>
</gene>
<name>A0A8J1ULX8_OWEFU</name>
<dbReference type="GO" id="GO:0032934">
    <property type="term" value="F:sterol binding"/>
    <property type="evidence" value="ECO:0007669"/>
    <property type="project" value="InterPro"/>
</dbReference>